<dbReference type="PIRSF" id="PIRSF004654">
    <property type="entry name" value="NlpI"/>
    <property type="match status" value="1"/>
</dbReference>
<keyword evidence="4" id="KW-0732">Signal</keyword>
<comment type="subunit">
    <text evidence="2">Homodimer.</text>
</comment>
<dbReference type="RefSeq" id="WP_045956325.1">
    <property type="nucleotide sequence ID" value="NZ_JXXV01000025.1"/>
</dbReference>
<evidence type="ECO:0000256" key="4">
    <source>
        <dbReference type="SAM" id="SignalP"/>
    </source>
</evidence>
<dbReference type="InterPro" id="IPR023605">
    <property type="entry name" value="Lipoprotein_NlpI"/>
</dbReference>
<evidence type="ECO:0000256" key="1">
    <source>
        <dbReference type="ARBA" id="ARBA00022475"/>
    </source>
</evidence>
<feature type="chain" id="PRO_5002473038" description="Lipoprotein NlpI" evidence="4">
    <location>
        <begin position="28"/>
        <end position="309"/>
    </location>
</feature>
<comment type="function">
    <text evidence="2">May be involved in cell division.</text>
</comment>
<dbReference type="PROSITE" id="PS51257">
    <property type="entry name" value="PROKAR_LIPOPROTEIN"/>
    <property type="match status" value="1"/>
</dbReference>
<evidence type="ECO:0000313" key="5">
    <source>
        <dbReference type="EMBL" id="KJY82185.1"/>
    </source>
</evidence>
<dbReference type="SUPFAM" id="SSF48452">
    <property type="entry name" value="TPR-like"/>
    <property type="match status" value="1"/>
</dbReference>
<comment type="caution">
    <text evidence="5">The sequence shown here is derived from an EMBL/GenBank/DDBJ whole genome shotgun (WGS) entry which is preliminary data.</text>
</comment>
<feature type="signal peptide" evidence="4">
    <location>
        <begin position="1"/>
        <end position="27"/>
    </location>
</feature>
<evidence type="ECO:0000313" key="6">
    <source>
        <dbReference type="Proteomes" id="UP000033673"/>
    </source>
</evidence>
<keyword evidence="6" id="KW-1185">Reference proteome</keyword>
<dbReference type="Gene3D" id="1.25.40.10">
    <property type="entry name" value="Tetratricopeptide repeat domain"/>
    <property type="match status" value="1"/>
</dbReference>
<dbReference type="EMBL" id="JXXV01000025">
    <property type="protein sequence ID" value="KJY82185.1"/>
    <property type="molecule type" value="Genomic_DNA"/>
</dbReference>
<dbReference type="Proteomes" id="UP000033673">
    <property type="component" value="Unassembled WGS sequence"/>
</dbReference>
<dbReference type="PROSITE" id="PS50005">
    <property type="entry name" value="TPR"/>
    <property type="match status" value="1"/>
</dbReference>
<dbReference type="OrthoDB" id="509324at2"/>
<dbReference type="InterPro" id="IPR011990">
    <property type="entry name" value="TPR-like_helical_dom_sf"/>
</dbReference>
<dbReference type="STRING" id="579748.TW81_13845"/>
<keyword evidence="3" id="KW-0802">TPR repeat</keyword>
<organism evidence="5 6">
    <name type="scientific">Vibrio galatheae</name>
    <dbReference type="NCBI Taxonomy" id="579748"/>
    <lineage>
        <taxon>Bacteria</taxon>
        <taxon>Pseudomonadati</taxon>
        <taxon>Pseudomonadota</taxon>
        <taxon>Gammaproteobacteria</taxon>
        <taxon>Vibrionales</taxon>
        <taxon>Vibrionaceae</taxon>
        <taxon>Vibrio</taxon>
    </lineage>
</organism>
<protein>
    <recommendedName>
        <fullName evidence="2">Lipoprotein NlpI</fullName>
    </recommendedName>
</protein>
<dbReference type="InterPro" id="IPR019734">
    <property type="entry name" value="TPR_rpt"/>
</dbReference>
<dbReference type="PATRIC" id="fig|579748.3.peg.2863"/>
<comment type="subcellular location">
    <subcellularLocation>
        <location evidence="2">Cell membrane</location>
    </subcellularLocation>
</comment>
<sequence length="309" mass="35433">MKWFQTATLSLALLVTAGCVSTSNQQAEWVLPPMVEALQPSLQQEVQIARLSQLLARTDLPNETRAKMLYERGNYYDSVGLRNLARLDYEQSLAIYPAQADLFNLLGVYFTEKRNFDAAYDAFDSALELAPNNSYAARNRAIALYYGGRFELALEEMQRHYQQDPNDPFSALWLYIIKSESDPDQARQELAQSYHERNDQWGWVMVAITLGEISEKQAFKAIVESTRDKVVLAQHLTEAYFYLGKRYQQSDSEQDIAKAISFYRLAISFNVFEYVEHRYAILELTNIYEDLQAQVIAKAKAQQAANLAQ</sequence>
<dbReference type="AlphaFoldDB" id="A0A0F4NGE2"/>
<keyword evidence="2" id="KW-0472">Membrane</keyword>
<feature type="repeat" description="TPR" evidence="3">
    <location>
        <begin position="100"/>
        <end position="133"/>
    </location>
</feature>
<evidence type="ECO:0000256" key="3">
    <source>
        <dbReference type="PROSITE-ProRule" id="PRU00339"/>
    </source>
</evidence>
<accession>A0A0F4NGE2</accession>
<evidence type="ECO:0000256" key="2">
    <source>
        <dbReference type="PIRNR" id="PIRNR004654"/>
    </source>
</evidence>
<keyword evidence="1 2" id="KW-1003">Cell membrane</keyword>
<keyword evidence="5" id="KW-0449">Lipoprotein</keyword>
<reference evidence="5 6" key="1">
    <citation type="journal article" date="2015" name="BMC Genomics">
        <title>Genome mining reveals unlocked bioactive potential of marine Gram-negative bacteria.</title>
        <authorList>
            <person name="Machado H."/>
            <person name="Sonnenschein E.C."/>
            <person name="Melchiorsen J."/>
            <person name="Gram L."/>
        </authorList>
    </citation>
    <scope>NUCLEOTIDE SEQUENCE [LARGE SCALE GENOMIC DNA]</scope>
    <source>
        <strain evidence="5 6">S2757</strain>
    </source>
</reference>
<dbReference type="SMART" id="SM00028">
    <property type="entry name" value="TPR"/>
    <property type="match status" value="3"/>
</dbReference>
<dbReference type="Pfam" id="PF13432">
    <property type="entry name" value="TPR_16"/>
    <property type="match status" value="1"/>
</dbReference>
<dbReference type="GO" id="GO:0005886">
    <property type="term" value="C:plasma membrane"/>
    <property type="evidence" value="ECO:0007669"/>
    <property type="project" value="UniProtKB-SubCell"/>
</dbReference>
<name>A0A0F4NGE2_9VIBR</name>
<dbReference type="NCBIfam" id="NF008391">
    <property type="entry name" value="PRK11189.1"/>
    <property type="match status" value="1"/>
</dbReference>
<proteinExistence type="predicted"/>
<gene>
    <name evidence="5" type="ORF">TW81_13845</name>
</gene>